<keyword evidence="2" id="KW-1185">Reference proteome</keyword>
<sequence>MFHQQRAETPLRAHLLYLHSSCASSTQRPVRPHFGRLLLLLPDGDVGGRRYGRGGGAVVGGVVAGGEWRGVLAHA</sequence>
<proteinExistence type="predicted"/>
<reference evidence="1 2" key="1">
    <citation type="submission" date="2019-05" db="EMBL/GenBank/DDBJ databases">
        <title>Another draft genome of Portunus trituberculatus and its Hox gene families provides insights of decapod evolution.</title>
        <authorList>
            <person name="Jeong J.-H."/>
            <person name="Song I."/>
            <person name="Kim S."/>
            <person name="Choi T."/>
            <person name="Kim D."/>
            <person name="Ryu S."/>
            <person name="Kim W."/>
        </authorList>
    </citation>
    <scope>NUCLEOTIDE SEQUENCE [LARGE SCALE GENOMIC DNA]</scope>
    <source>
        <tissue evidence="1">Muscle</tissue>
    </source>
</reference>
<dbReference type="EMBL" id="VSRR010098649">
    <property type="protein sequence ID" value="MPC94459.1"/>
    <property type="molecule type" value="Genomic_DNA"/>
</dbReference>
<organism evidence="1 2">
    <name type="scientific">Portunus trituberculatus</name>
    <name type="common">Swimming crab</name>
    <name type="synonym">Neptunus trituberculatus</name>
    <dbReference type="NCBI Taxonomy" id="210409"/>
    <lineage>
        <taxon>Eukaryota</taxon>
        <taxon>Metazoa</taxon>
        <taxon>Ecdysozoa</taxon>
        <taxon>Arthropoda</taxon>
        <taxon>Crustacea</taxon>
        <taxon>Multicrustacea</taxon>
        <taxon>Malacostraca</taxon>
        <taxon>Eumalacostraca</taxon>
        <taxon>Eucarida</taxon>
        <taxon>Decapoda</taxon>
        <taxon>Pleocyemata</taxon>
        <taxon>Brachyura</taxon>
        <taxon>Eubrachyura</taxon>
        <taxon>Portunoidea</taxon>
        <taxon>Portunidae</taxon>
        <taxon>Portuninae</taxon>
        <taxon>Portunus</taxon>
    </lineage>
</organism>
<name>A0A5B7JHR9_PORTR</name>
<gene>
    <name evidence="1" type="ORF">E2C01_089630</name>
</gene>
<evidence type="ECO:0000313" key="1">
    <source>
        <dbReference type="EMBL" id="MPC94459.1"/>
    </source>
</evidence>
<dbReference type="AlphaFoldDB" id="A0A5B7JHR9"/>
<dbReference type="Proteomes" id="UP000324222">
    <property type="component" value="Unassembled WGS sequence"/>
</dbReference>
<protein>
    <submittedName>
        <fullName evidence="1">Uncharacterized protein</fullName>
    </submittedName>
</protein>
<comment type="caution">
    <text evidence="1">The sequence shown here is derived from an EMBL/GenBank/DDBJ whole genome shotgun (WGS) entry which is preliminary data.</text>
</comment>
<accession>A0A5B7JHR9</accession>
<evidence type="ECO:0000313" key="2">
    <source>
        <dbReference type="Proteomes" id="UP000324222"/>
    </source>
</evidence>